<protein>
    <submittedName>
        <fullName evidence="4">Extended synaptotagmin-2-A-like</fullName>
    </submittedName>
</protein>
<accession>A0ABM0M772</accession>
<organism evidence="3 4">
    <name type="scientific">Saccoglossus kowalevskii</name>
    <name type="common">Acorn worm</name>
    <dbReference type="NCBI Taxonomy" id="10224"/>
    <lineage>
        <taxon>Eukaryota</taxon>
        <taxon>Metazoa</taxon>
        <taxon>Hemichordata</taxon>
        <taxon>Enteropneusta</taxon>
        <taxon>Harrimaniidae</taxon>
        <taxon>Saccoglossus</taxon>
    </lineage>
</organism>
<gene>
    <name evidence="4" type="primary">LOC102803255</name>
</gene>
<dbReference type="CDD" id="cd04050">
    <property type="entry name" value="C2B_Synaptotagmin-like"/>
    <property type="match status" value="1"/>
</dbReference>
<dbReference type="InterPro" id="IPR037749">
    <property type="entry name" value="Ext_Synaptotagmin_C2B"/>
</dbReference>
<proteinExistence type="predicted"/>
<dbReference type="PANTHER" id="PTHR45761:SF1">
    <property type="entry name" value="EXTENDED SYNAPTOTAGMIN-LIKE PROTEIN 2, ISOFORM C"/>
    <property type="match status" value="1"/>
</dbReference>
<feature type="domain" description="C2" evidence="2">
    <location>
        <begin position="196"/>
        <end position="319"/>
    </location>
</feature>
<keyword evidence="3" id="KW-1185">Reference proteome</keyword>
<dbReference type="InterPro" id="IPR035892">
    <property type="entry name" value="C2_domain_sf"/>
</dbReference>
<feature type="region of interest" description="Disordered" evidence="1">
    <location>
        <begin position="174"/>
        <end position="194"/>
    </location>
</feature>
<evidence type="ECO:0000313" key="4">
    <source>
        <dbReference type="RefSeq" id="XP_006815863.1"/>
    </source>
</evidence>
<dbReference type="CDD" id="cd04030">
    <property type="entry name" value="C2C_KIAA1228"/>
    <property type="match status" value="1"/>
</dbReference>
<dbReference type="SMART" id="SM00239">
    <property type="entry name" value="C2"/>
    <property type="match status" value="2"/>
</dbReference>
<dbReference type="InterPro" id="IPR000008">
    <property type="entry name" value="C2_dom"/>
</dbReference>
<dbReference type="Proteomes" id="UP000694865">
    <property type="component" value="Unplaced"/>
</dbReference>
<dbReference type="RefSeq" id="XP_006815863.1">
    <property type="nucleotide sequence ID" value="XM_006815800.1"/>
</dbReference>
<evidence type="ECO:0000256" key="1">
    <source>
        <dbReference type="SAM" id="MobiDB-lite"/>
    </source>
</evidence>
<dbReference type="InterPro" id="IPR051634">
    <property type="entry name" value="Extended_Synaptotagmin"/>
</dbReference>
<evidence type="ECO:0000259" key="2">
    <source>
        <dbReference type="PROSITE" id="PS50004"/>
    </source>
</evidence>
<dbReference type="SUPFAM" id="SSF49562">
    <property type="entry name" value="C2 domain (Calcium/lipid-binding domain, CaLB)"/>
    <property type="match status" value="2"/>
</dbReference>
<feature type="region of interest" description="Disordered" evidence="1">
    <location>
        <begin position="120"/>
        <end position="143"/>
    </location>
</feature>
<reference evidence="4" key="1">
    <citation type="submission" date="2025-08" db="UniProtKB">
        <authorList>
            <consortium name="RefSeq"/>
        </authorList>
    </citation>
    <scope>IDENTIFICATION</scope>
    <source>
        <tissue evidence="4">Testes</tissue>
    </source>
</reference>
<dbReference type="InterPro" id="IPR037752">
    <property type="entry name" value="C2C_KIAA1228"/>
</dbReference>
<dbReference type="PROSITE" id="PS50004">
    <property type="entry name" value="C2"/>
    <property type="match status" value="2"/>
</dbReference>
<dbReference type="Gene3D" id="2.60.40.150">
    <property type="entry name" value="C2 domain"/>
    <property type="match status" value="2"/>
</dbReference>
<dbReference type="GeneID" id="102803255"/>
<feature type="domain" description="C2" evidence="2">
    <location>
        <begin position="1"/>
        <end position="85"/>
    </location>
</feature>
<name>A0ABM0M772_SACKO</name>
<sequence>MGEPHAYCNVSVGQETKKSKVDPETYDPVWEEVYYFLVQNPTLQNLDVEVKDKKSSKVLGTTSISIKRLLSAPDMTMEQPFQLDDSGPNSTVRIRLCLKPIVSPHSKYYGKVPDSNAILSPSKNIAEPTKPTDDLGASTEEDEKLDNYSIESKDSEDIMDNTITSSTAVSEEIEHNGVNNSQVRKRNVNKGSEDHGCGKVQATIRYSSQRNRLIVVIHKAVDLIALNSDHTSDPYIRLYLLPDKSKSGRRKTKVMKDELNPIYDETFEFACNADEIQQRVIDLVVKNSVGVFSQSKTFMGQTYINLSELDLTKATTVWYTLRGQEVMDVSSVSSRNSGTAV</sequence>
<dbReference type="PANTHER" id="PTHR45761">
    <property type="entry name" value="EXTENDED SYNAPTOTAGMIN-LIKE PROTEIN 2, ISOFORM C"/>
    <property type="match status" value="1"/>
</dbReference>
<dbReference type="Pfam" id="PF00168">
    <property type="entry name" value="C2"/>
    <property type="match status" value="2"/>
</dbReference>
<evidence type="ECO:0000313" key="3">
    <source>
        <dbReference type="Proteomes" id="UP000694865"/>
    </source>
</evidence>